<dbReference type="Gene3D" id="3.40.50.300">
    <property type="entry name" value="P-loop containing nucleotide triphosphate hydrolases"/>
    <property type="match status" value="1"/>
</dbReference>
<keyword evidence="8" id="KW-0347">Helicase</keyword>
<sequence>RPLLGRNKILAGVCPGVAGLLPVKLATLLVLAGGVARRDDGGTQIRGELHLLLLGDPGTGKSQLMKWACRASPGRSVLTTGRGSSGAGLTVAAVREGNSWALEAGALVLADGGLCCIDEFDGIRSTERAVIHEAMEQQTVHVAKAGLVTSLRTRTSIIGAVNPRPGTTITCSRPLTEVTGLEGPLLSRFDIVLLLADPRRPDWDRVVAGHVLARGGIVAAGGPEDGQPGTGLALPDLKAPLPEEPLLRLGAASQASEPQTALRPAAVLQESQMTIAQRVAARLAGSAAGVTLPGTQAANRPAHNAAGGCMAAYGRLAPGAAQEAAPGSTRDVQSGDCADGDAGPDAGGSAWTLDIIRSYIAWVRGRPPPVMSAEAERVLVAYYGAMRRAEDRSAARSTIRALESLIRLSQAHARLLCSGEVLLRDAVAAVMLADSSQQLLHIPGGDNVTCGRFPDDPDDDHREQQRIVLTALGLTHLLPPPPPMLPAPPPAPWG</sequence>
<dbReference type="SMART" id="SM00350">
    <property type="entry name" value="MCM"/>
    <property type="match status" value="1"/>
</dbReference>
<dbReference type="EC" id="3.6.4.12" evidence="1"/>
<dbReference type="PROSITE" id="PS50051">
    <property type="entry name" value="MCM_2"/>
    <property type="match status" value="1"/>
</dbReference>
<feature type="region of interest" description="Disordered" evidence="6">
    <location>
        <begin position="321"/>
        <end position="345"/>
    </location>
</feature>
<dbReference type="Pfam" id="PF00493">
    <property type="entry name" value="MCM"/>
    <property type="match status" value="1"/>
</dbReference>
<dbReference type="Pfam" id="PF17855">
    <property type="entry name" value="MCM_lid"/>
    <property type="match status" value="1"/>
</dbReference>
<feature type="compositionally biased region" description="Low complexity" evidence="6">
    <location>
        <begin position="335"/>
        <end position="345"/>
    </location>
</feature>
<evidence type="ECO:0000256" key="6">
    <source>
        <dbReference type="SAM" id="MobiDB-lite"/>
    </source>
</evidence>
<evidence type="ECO:0000256" key="1">
    <source>
        <dbReference type="ARBA" id="ARBA00012551"/>
    </source>
</evidence>
<dbReference type="InterPro" id="IPR027417">
    <property type="entry name" value="P-loop_NTPase"/>
</dbReference>
<feature type="domain" description="MCM C-terminal AAA(+) ATPase" evidence="7">
    <location>
        <begin position="5"/>
        <end position="211"/>
    </location>
</feature>
<evidence type="ECO:0000256" key="4">
    <source>
        <dbReference type="ARBA" id="ARBA00023125"/>
    </source>
</evidence>
<feature type="non-terminal residue" evidence="8">
    <location>
        <position position="1"/>
    </location>
</feature>
<dbReference type="GO" id="GO:0000724">
    <property type="term" value="P:double-strand break repair via homologous recombination"/>
    <property type="evidence" value="ECO:0007669"/>
    <property type="project" value="TreeGrafter"/>
</dbReference>
<comment type="caution">
    <text evidence="8">The sequence shown here is derived from an EMBL/GenBank/DDBJ whole genome shotgun (WGS) entry which is preliminary data.</text>
</comment>
<dbReference type="SUPFAM" id="SSF52540">
    <property type="entry name" value="P-loop containing nucleoside triphosphate hydrolases"/>
    <property type="match status" value="1"/>
</dbReference>
<evidence type="ECO:0000256" key="2">
    <source>
        <dbReference type="ARBA" id="ARBA00022741"/>
    </source>
</evidence>
<organism evidence="8 9">
    <name type="scientific">Tetrabaena socialis</name>
    <dbReference type="NCBI Taxonomy" id="47790"/>
    <lineage>
        <taxon>Eukaryota</taxon>
        <taxon>Viridiplantae</taxon>
        <taxon>Chlorophyta</taxon>
        <taxon>core chlorophytes</taxon>
        <taxon>Chlorophyceae</taxon>
        <taxon>CS clade</taxon>
        <taxon>Chlamydomonadales</taxon>
        <taxon>Tetrabaenaceae</taxon>
        <taxon>Tetrabaena</taxon>
    </lineage>
</organism>
<keyword evidence="9" id="KW-1185">Reference proteome</keyword>
<dbReference type="InterPro" id="IPR003593">
    <property type="entry name" value="AAA+_ATPase"/>
</dbReference>
<dbReference type="GO" id="GO:0005634">
    <property type="term" value="C:nucleus"/>
    <property type="evidence" value="ECO:0007669"/>
    <property type="project" value="UniProtKB-SubCell"/>
</dbReference>
<dbReference type="GO" id="GO:0003697">
    <property type="term" value="F:single-stranded DNA binding"/>
    <property type="evidence" value="ECO:0007669"/>
    <property type="project" value="TreeGrafter"/>
</dbReference>
<name>A0A2J8A0H1_9CHLO</name>
<dbReference type="InterPro" id="IPR041562">
    <property type="entry name" value="MCM_lid"/>
</dbReference>
<dbReference type="GO" id="GO:0005524">
    <property type="term" value="F:ATP binding"/>
    <property type="evidence" value="ECO:0007669"/>
    <property type="project" value="UniProtKB-KW"/>
</dbReference>
<gene>
    <name evidence="8" type="ORF">TSOC_007631</name>
</gene>
<dbReference type="GO" id="GO:0042555">
    <property type="term" value="C:MCM complex"/>
    <property type="evidence" value="ECO:0007669"/>
    <property type="project" value="TreeGrafter"/>
</dbReference>
<comment type="similarity">
    <text evidence="5">Belongs to the MCM family.</text>
</comment>
<dbReference type="PRINTS" id="PR01657">
    <property type="entry name" value="MCMFAMILY"/>
</dbReference>
<dbReference type="AlphaFoldDB" id="A0A2J8A0H1"/>
<evidence type="ECO:0000259" key="7">
    <source>
        <dbReference type="PROSITE" id="PS50051"/>
    </source>
</evidence>
<dbReference type="SMART" id="SM00382">
    <property type="entry name" value="AAA"/>
    <property type="match status" value="1"/>
</dbReference>
<dbReference type="GO" id="GO:0017116">
    <property type="term" value="F:single-stranded DNA helicase activity"/>
    <property type="evidence" value="ECO:0007669"/>
    <property type="project" value="TreeGrafter"/>
</dbReference>
<evidence type="ECO:0000256" key="3">
    <source>
        <dbReference type="ARBA" id="ARBA00022840"/>
    </source>
</evidence>
<proteinExistence type="inferred from homology"/>
<keyword evidence="2 5" id="KW-0547">Nucleotide-binding</keyword>
<dbReference type="EMBL" id="PGGS01000263">
    <property type="protein sequence ID" value="PNH06031.1"/>
    <property type="molecule type" value="Genomic_DNA"/>
</dbReference>
<accession>A0A2J8A0H1</accession>
<keyword evidence="4 5" id="KW-0238">DNA-binding</keyword>
<protein>
    <recommendedName>
        <fullName evidence="1">DNA helicase</fullName>
        <ecNumber evidence="1">3.6.4.12</ecNumber>
    </recommendedName>
</protein>
<dbReference type="PANTHER" id="PTHR11630">
    <property type="entry name" value="DNA REPLICATION LICENSING FACTOR MCM FAMILY MEMBER"/>
    <property type="match status" value="1"/>
</dbReference>
<dbReference type="GO" id="GO:0016787">
    <property type="term" value="F:hydrolase activity"/>
    <property type="evidence" value="ECO:0007669"/>
    <property type="project" value="UniProtKB-KW"/>
</dbReference>
<evidence type="ECO:0000256" key="5">
    <source>
        <dbReference type="RuleBase" id="RU004070"/>
    </source>
</evidence>
<evidence type="ECO:0000313" key="8">
    <source>
        <dbReference type="EMBL" id="PNH06031.1"/>
    </source>
</evidence>
<dbReference type="InterPro" id="IPR001208">
    <property type="entry name" value="MCM_dom"/>
</dbReference>
<dbReference type="InterPro" id="IPR031327">
    <property type="entry name" value="MCM"/>
</dbReference>
<keyword evidence="8" id="KW-0378">Hydrolase</keyword>
<evidence type="ECO:0000313" key="9">
    <source>
        <dbReference type="Proteomes" id="UP000236333"/>
    </source>
</evidence>
<keyword evidence="3 5" id="KW-0067">ATP-binding</keyword>
<reference evidence="8 9" key="1">
    <citation type="journal article" date="2017" name="Mol. Biol. Evol.">
        <title>The 4-celled Tetrabaena socialis nuclear genome reveals the essential components for genetic control of cell number at the origin of multicellularity in the volvocine lineage.</title>
        <authorList>
            <person name="Featherston J."/>
            <person name="Arakaki Y."/>
            <person name="Hanschen E.R."/>
            <person name="Ferris P.J."/>
            <person name="Michod R.E."/>
            <person name="Olson B.J.S.C."/>
            <person name="Nozaki H."/>
            <person name="Durand P.M."/>
        </authorList>
    </citation>
    <scope>NUCLEOTIDE SEQUENCE [LARGE SCALE GENOMIC DNA]</scope>
    <source>
        <strain evidence="8 9">NIES-571</strain>
    </source>
</reference>
<dbReference type="OrthoDB" id="271325at2759"/>
<dbReference type="Proteomes" id="UP000236333">
    <property type="component" value="Unassembled WGS sequence"/>
</dbReference>
<dbReference type="PANTHER" id="PTHR11630:SF48">
    <property type="entry name" value="DNA HELICASE MCM9"/>
    <property type="match status" value="1"/>
</dbReference>